<organism evidence="8 9">
    <name type="scientific">Micromonospora vulcania</name>
    <dbReference type="NCBI Taxonomy" id="1441873"/>
    <lineage>
        <taxon>Bacteria</taxon>
        <taxon>Bacillati</taxon>
        <taxon>Actinomycetota</taxon>
        <taxon>Actinomycetes</taxon>
        <taxon>Micromonosporales</taxon>
        <taxon>Micromonosporaceae</taxon>
        <taxon>Micromonospora</taxon>
    </lineage>
</organism>
<dbReference type="EMBL" id="JBHSQS010000003">
    <property type="protein sequence ID" value="MFC5922712.1"/>
    <property type="molecule type" value="Genomic_DNA"/>
</dbReference>
<keyword evidence="3 7" id="KW-0812">Transmembrane</keyword>
<evidence type="ECO:0000313" key="9">
    <source>
        <dbReference type="Proteomes" id="UP001596226"/>
    </source>
</evidence>
<evidence type="ECO:0000256" key="2">
    <source>
        <dbReference type="ARBA" id="ARBA00022475"/>
    </source>
</evidence>
<feature type="transmembrane region" description="Helical" evidence="7">
    <location>
        <begin position="73"/>
        <end position="94"/>
    </location>
</feature>
<reference evidence="9" key="1">
    <citation type="journal article" date="2019" name="Int. J. Syst. Evol. Microbiol.">
        <title>The Global Catalogue of Microorganisms (GCM) 10K type strain sequencing project: providing services to taxonomists for standard genome sequencing and annotation.</title>
        <authorList>
            <consortium name="The Broad Institute Genomics Platform"/>
            <consortium name="The Broad Institute Genome Sequencing Center for Infectious Disease"/>
            <person name="Wu L."/>
            <person name="Ma J."/>
        </authorList>
    </citation>
    <scope>NUCLEOTIDE SEQUENCE [LARGE SCALE GENOMIC DNA]</scope>
    <source>
        <strain evidence="9">CGMCC 4.7144</strain>
    </source>
</reference>
<feature type="transmembrane region" description="Helical" evidence="7">
    <location>
        <begin position="39"/>
        <end position="61"/>
    </location>
</feature>
<dbReference type="PANTHER" id="PTHR23513:SF6">
    <property type="entry name" value="MAJOR FACILITATOR SUPERFAMILY ASSOCIATED DOMAIN-CONTAINING PROTEIN"/>
    <property type="match status" value="1"/>
</dbReference>
<feature type="transmembrane region" description="Helical" evidence="7">
    <location>
        <begin position="314"/>
        <end position="334"/>
    </location>
</feature>
<protein>
    <submittedName>
        <fullName evidence="8">MFS transporter</fullName>
    </submittedName>
</protein>
<keyword evidence="9" id="KW-1185">Reference proteome</keyword>
<evidence type="ECO:0000313" key="8">
    <source>
        <dbReference type="EMBL" id="MFC5922712.1"/>
    </source>
</evidence>
<dbReference type="CDD" id="cd06173">
    <property type="entry name" value="MFS_MefA_like"/>
    <property type="match status" value="1"/>
</dbReference>
<evidence type="ECO:0000256" key="7">
    <source>
        <dbReference type="SAM" id="Phobius"/>
    </source>
</evidence>
<evidence type="ECO:0000256" key="5">
    <source>
        <dbReference type="ARBA" id="ARBA00023136"/>
    </source>
</evidence>
<gene>
    <name evidence="8" type="ORF">ACFQGL_05070</name>
</gene>
<feature type="region of interest" description="Disordered" evidence="6">
    <location>
        <begin position="399"/>
        <end position="438"/>
    </location>
</feature>
<evidence type="ECO:0000256" key="6">
    <source>
        <dbReference type="SAM" id="MobiDB-lite"/>
    </source>
</evidence>
<comment type="subcellular location">
    <subcellularLocation>
        <location evidence="1">Cell membrane</location>
        <topology evidence="1">Multi-pass membrane protein</topology>
    </subcellularLocation>
</comment>
<proteinExistence type="predicted"/>
<dbReference type="PANTHER" id="PTHR23513">
    <property type="entry name" value="INTEGRAL MEMBRANE EFFLUX PROTEIN-RELATED"/>
    <property type="match status" value="1"/>
</dbReference>
<keyword evidence="2" id="KW-1003">Cell membrane</keyword>
<dbReference type="RefSeq" id="WP_377506108.1">
    <property type="nucleotide sequence ID" value="NZ_JBHSQS010000003.1"/>
</dbReference>
<dbReference type="InterPro" id="IPR036259">
    <property type="entry name" value="MFS_trans_sf"/>
</dbReference>
<dbReference type="SUPFAM" id="SSF103473">
    <property type="entry name" value="MFS general substrate transporter"/>
    <property type="match status" value="1"/>
</dbReference>
<feature type="transmembrane region" description="Helical" evidence="7">
    <location>
        <begin position="140"/>
        <end position="162"/>
    </location>
</feature>
<evidence type="ECO:0000256" key="3">
    <source>
        <dbReference type="ARBA" id="ARBA00022692"/>
    </source>
</evidence>
<dbReference type="Pfam" id="PF07690">
    <property type="entry name" value="MFS_1"/>
    <property type="match status" value="1"/>
</dbReference>
<keyword evidence="5 7" id="KW-0472">Membrane</keyword>
<accession>A0ABW1H2R3</accession>
<evidence type="ECO:0000256" key="4">
    <source>
        <dbReference type="ARBA" id="ARBA00022989"/>
    </source>
</evidence>
<feature type="transmembrane region" description="Helical" evidence="7">
    <location>
        <begin position="377"/>
        <end position="396"/>
    </location>
</feature>
<feature type="transmembrane region" description="Helical" evidence="7">
    <location>
        <begin position="288"/>
        <end position="308"/>
    </location>
</feature>
<dbReference type="Gene3D" id="1.20.1250.20">
    <property type="entry name" value="MFS general substrate transporter like domains"/>
    <property type="match status" value="1"/>
</dbReference>
<comment type="caution">
    <text evidence="8">The sequence shown here is derived from an EMBL/GenBank/DDBJ whole genome shotgun (WGS) entry which is preliminary data.</text>
</comment>
<sequence length="438" mass="45537">MIRGNRAYQIFLVATLLSFIGSTIHVVAASWLILQLTGAAYSVPLLLLFSAVPGVLLAPIVGSVVDRFDSRRLLVGVDVVSAAAVFSIPLISAAHLLAPWHLYVVESVLAVCGQFYGSASRVFVRRLASDKDLLRANATTTLVYQIGIAVGALVGGLVVAASGPQTGLVVNGASFLISAIGMMVIRRTRRQQEVAASTAAPSSPPGTWAGFARTIRLITSSSRIWQLTLLYVGLQAMHRLLSSLLAPFVSSTGNGAGTQGGLQMVYSLGSIVAGTLIPTIWKRFGSVPILICGAIGVPALAVAFSVARVQTGSLLLYGLLGLAVSAWIYHLTAAQLLVPDDQQGTYFATTGSLVSLAGIAVFGASTLLLHVVTPATAYRIGAVALLVSAVPMVLALRRRSAPEPTDQEPGGATSDSDPDQEDHPGGSGSRHPVRNNAA</sequence>
<dbReference type="Proteomes" id="UP001596226">
    <property type="component" value="Unassembled WGS sequence"/>
</dbReference>
<name>A0ABW1H2R3_9ACTN</name>
<feature type="transmembrane region" description="Helical" evidence="7">
    <location>
        <begin position="100"/>
        <end position="119"/>
    </location>
</feature>
<dbReference type="InterPro" id="IPR011701">
    <property type="entry name" value="MFS"/>
</dbReference>
<feature type="transmembrane region" description="Helical" evidence="7">
    <location>
        <begin position="168"/>
        <end position="185"/>
    </location>
</feature>
<keyword evidence="4 7" id="KW-1133">Transmembrane helix</keyword>
<evidence type="ECO:0000256" key="1">
    <source>
        <dbReference type="ARBA" id="ARBA00004651"/>
    </source>
</evidence>
<feature type="transmembrane region" description="Helical" evidence="7">
    <location>
        <begin position="346"/>
        <end position="371"/>
    </location>
</feature>